<feature type="region of interest" description="Disordered" evidence="1">
    <location>
        <begin position="1"/>
        <end position="20"/>
    </location>
</feature>
<protein>
    <submittedName>
        <fullName evidence="2">Unannotated protein</fullName>
    </submittedName>
</protein>
<gene>
    <name evidence="2" type="ORF">UFOPK4061_01621</name>
</gene>
<organism evidence="2">
    <name type="scientific">freshwater metagenome</name>
    <dbReference type="NCBI Taxonomy" id="449393"/>
    <lineage>
        <taxon>unclassified sequences</taxon>
        <taxon>metagenomes</taxon>
        <taxon>ecological metagenomes</taxon>
    </lineage>
</organism>
<sequence>MILEQDERRDCGVDSAHDHGVGDVTERRRYGGLGAGLDMQQARERAEDTGNLLSGRDEDCGRVLARESKTQCLEPGAEGTTFPLVNRLGRAEFLDSGVGLLEEPDRLLVFVVEAQFALVEAGDLDLDRLKLSLRGIAPLLRLGNRCLEPVDLIAPGLEPGPRGIHLAGHPRQSLTTVGSRPLGLGNPTLLERCGLLGRMAGTLGCGEGLARDLDLAAELELLLTKDTGLGLDLLGIPAGRLLLRLRLQVPGALGTDLHEAVEALAQPAQGEPGVLRIGDPRGIELDCRLGLSLLRPQADEQ</sequence>
<evidence type="ECO:0000256" key="1">
    <source>
        <dbReference type="SAM" id="MobiDB-lite"/>
    </source>
</evidence>
<proteinExistence type="predicted"/>
<accession>A0A6J7R8B4</accession>
<dbReference type="EMBL" id="CAFBPD010000318">
    <property type="protein sequence ID" value="CAB5025035.1"/>
    <property type="molecule type" value="Genomic_DNA"/>
</dbReference>
<evidence type="ECO:0000313" key="2">
    <source>
        <dbReference type="EMBL" id="CAB5025035.1"/>
    </source>
</evidence>
<dbReference type="AlphaFoldDB" id="A0A6J7R8B4"/>
<name>A0A6J7R8B4_9ZZZZ</name>
<reference evidence="2" key="1">
    <citation type="submission" date="2020-05" db="EMBL/GenBank/DDBJ databases">
        <authorList>
            <person name="Chiriac C."/>
            <person name="Salcher M."/>
            <person name="Ghai R."/>
            <person name="Kavagutti S V."/>
        </authorList>
    </citation>
    <scope>NUCLEOTIDE SEQUENCE</scope>
</reference>